<dbReference type="PANTHER" id="PTHR35792">
    <property type="entry name" value="GENERAL STRESS PROTEIN"/>
    <property type="match status" value="1"/>
</dbReference>
<feature type="transmembrane region" description="Helical" evidence="2">
    <location>
        <begin position="7"/>
        <end position="27"/>
    </location>
</feature>
<feature type="compositionally biased region" description="Basic and acidic residues" evidence="1">
    <location>
        <begin position="106"/>
        <end position="131"/>
    </location>
</feature>
<gene>
    <name evidence="3" type="ORF">ACFSW5_16060</name>
</gene>
<keyword evidence="2" id="KW-0472">Membrane</keyword>
<protein>
    <submittedName>
        <fullName evidence="3">YtxH domain-containing protein</fullName>
    </submittedName>
</protein>
<dbReference type="EMBL" id="JBHUMY010000016">
    <property type="protein sequence ID" value="MFD2661769.1"/>
    <property type="molecule type" value="Genomic_DNA"/>
</dbReference>
<keyword evidence="2" id="KW-1133">Transmembrane helix</keyword>
<keyword evidence="4" id="KW-1185">Reference proteome</keyword>
<accession>A0ABW5QZF8</accession>
<evidence type="ECO:0000313" key="4">
    <source>
        <dbReference type="Proteomes" id="UP001597493"/>
    </source>
</evidence>
<evidence type="ECO:0000256" key="2">
    <source>
        <dbReference type="SAM" id="Phobius"/>
    </source>
</evidence>
<evidence type="ECO:0000313" key="3">
    <source>
        <dbReference type="EMBL" id="MFD2661769.1"/>
    </source>
</evidence>
<dbReference type="InterPro" id="IPR024623">
    <property type="entry name" value="YtxH"/>
</dbReference>
<name>A0ABW5QZF8_9BACL</name>
<organism evidence="3 4">
    <name type="scientific">Paenibacillus thailandensis</name>
    <dbReference type="NCBI Taxonomy" id="393250"/>
    <lineage>
        <taxon>Bacteria</taxon>
        <taxon>Bacillati</taxon>
        <taxon>Bacillota</taxon>
        <taxon>Bacilli</taxon>
        <taxon>Bacillales</taxon>
        <taxon>Paenibacillaceae</taxon>
        <taxon>Paenibacillus</taxon>
    </lineage>
</organism>
<feature type="region of interest" description="Disordered" evidence="1">
    <location>
        <begin position="99"/>
        <end position="131"/>
    </location>
</feature>
<dbReference type="Proteomes" id="UP001597493">
    <property type="component" value="Unassembled WGS sequence"/>
</dbReference>
<reference evidence="4" key="1">
    <citation type="journal article" date="2019" name="Int. J. Syst. Evol. Microbiol.">
        <title>The Global Catalogue of Microorganisms (GCM) 10K type strain sequencing project: providing services to taxonomists for standard genome sequencing and annotation.</title>
        <authorList>
            <consortium name="The Broad Institute Genomics Platform"/>
            <consortium name="The Broad Institute Genome Sequencing Center for Infectious Disease"/>
            <person name="Wu L."/>
            <person name="Ma J."/>
        </authorList>
    </citation>
    <scope>NUCLEOTIDE SEQUENCE [LARGE SCALE GENOMIC DNA]</scope>
    <source>
        <strain evidence="4">TISTR 1827</strain>
    </source>
</reference>
<dbReference type="InterPro" id="IPR052928">
    <property type="entry name" value="Desiccation-related_membrane"/>
</dbReference>
<sequence>MAKQTKGFLWGTIAGGIVGSVAALLLAPKSGKELRGDISEGAQKVGSMTLNAVNQVGETTSRVAKQIGGQAADFAGKAKQAGIGLADTVKSWRTGGAEPEELAEVSSHEARAKELEETFDGDKENDDTLRF</sequence>
<dbReference type="RefSeq" id="WP_379275029.1">
    <property type="nucleotide sequence ID" value="NZ_JBHUGT010000012.1"/>
</dbReference>
<proteinExistence type="predicted"/>
<keyword evidence="2" id="KW-0812">Transmembrane</keyword>
<comment type="caution">
    <text evidence="3">The sequence shown here is derived from an EMBL/GenBank/DDBJ whole genome shotgun (WGS) entry which is preliminary data.</text>
</comment>
<evidence type="ECO:0000256" key="1">
    <source>
        <dbReference type="SAM" id="MobiDB-lite"/>
    </source>
</evidence>
<dbReference type="Pfam" id="PF12732">
    <property type="entry name" value="YtxH"/>
    <property type="match status" value="1"/>
</dbReference>
<dbReference type="PANTHER" id="PTHR35792:SF2">
    <property type="entry name" value="GENERAL STRESS PROTEIN"/>
    <property type="match status" value="1"/>
</dbReference>